<sequence>MAERQAPAFHDLVRVCAVAQTQINDGISLTLLSLELYDDGFMGVFRLVPGTSRPVPPVLSLEVRDDRGGRYAGQMGGGSGGPGGYCQWRLAYIFTPAVHEAARELYLEVGELRYLHYDKDRGGLVEDEVQRGPWVFPVVLPGTG</sequence>
<evidence type="ECO:0000313" key="2">
    <source>
        <dbReference type="Proteomes" id="UP000004221"/>
    </source>
</evidence>
<protein>
    <submittedName>
        <fullName evidence="1">Uncharacterized protein</fullName>
    </submittedName>
</protein>
<name>I4EJH6_9BACT</name>
<comment type="caution">
    <text evidence="1">The sequence shown here is derived from an EMBL/GenBank/DDBJ whole genome shotgun (WGS) entry which is preliminary data.</text>
</comment>
<evidence type="ECO:0000313" key="1">
    <source>
        <dbReference type="EMBL" id="CCF84838.1"/>
    </source>
</evidence>
<dbReference type="RefSeq" id="WP_008479312.1">
    <property type="nucleotide sequence ID" value="NZ_CAGS01000340.1"/>
</dbReference>
<dbReference type="Proteomes" id="UP000004221">
    <property type="component" value="Unassembled WGS sequence"/>
</dbReference>
<gene>
    <name evidence="1" type="ORF">NITHO_4040004</name>
</gene>
<accession>I4EJH6</accession>
<organism evidence="1 2">
    <name type="scientific">Nitrolancea hollandica Lb</name>
    <dbReference type="NCBI Taxonomy" id="1129897"/>
    <lineage>
        <taxon>Bacteria</taxon>
        <taxon>Pseudomonadati</taxon>
        <taxon>Thermomicrobiota</taxon>
        <taxon>Thermomicrobia</taxon>
        <taxon>Sphaerobacterales</taxon>
        <taxon>Sphaerobacterineae</taxon>
        <taxon>Sphaerobacteraceae</taxon>
        <taxon>Nitrolancea</taxon>
    </lineage>
</organism>
<dbReference type="EMBL" id="CAGS01000340">
    <property type="protein sequence ID" value="CCF84838.1"/>
    <property type="molecule type" value="Genomic_DNA"/>
</dbReference>
<proteinExistence type="predicted"/>
<reference evidence="1 2" key="1">
    <citation type="journal article" date="2012" name="ISME J.">
        <title>Nitrification expanded: discovery, physiology and genomics of a nitrite-oxidizing bacterium from the phylum Chloroflexi.</title>
        <authorList>
            <person name="Sorokin D.Y."/>
            <person name="Lucker S."/>
            <person name="Vejmelkova D."/>
            <person name="Kostrikina N.A."/>
            <person name="Kleerebezem R."/>
            <person name="Rijpstra W.I."/>
            <person name="Damste J.S."/>
            <person name="Le Paslier D."/>
            <person name="Muyzer G."/>
            <person name="Wagner M."/>
            <person name="van Loosdrecht M.C."/>
            <person name="Daims H."/>
        </authorList>
    </citation>
    <scope>NUCLEOTIDE SEQUENCE [LARGE SCALE GENOMIC DNA]</scope>
    <source>
        <strain evidence="2">none</strain>
    </source>
</reference>
<dbReference type="AlphaFoldDB" id="I4EJH6"/>
<keyword evidence="2" id="KW-1185">Reference proteome</keyword>